<evidence type="ECO:0000313" key="2">
    <source>
        <dbReference type="EMBL" id="OIQ97320.1"/>
    </source>
</evidence>
<feature type="region of interest" description="Disordered" evidence="1">
    <location>
        <begin position="23"/>
        <end position="49"/>
    </location>
</feature>
<evidence type="ECO:0000256" key="1">
    <source>
        <dbReference type="SAM" id="MobiDB-lite"/>
    </source>
</evidence>
<organism evidence="2">
    <name type="scientific">mine drainage metagenome</name>
    <dbReference type="NCBI Taxonomy" id="410659"/>
    <lineage>
        <taxon>unclassified sequences</taxon>
        <taxon>metagenomes</taxon>
        <taxon>ecological metagenomes</taxon>
    </lineage>
</organism>
<accession>A0A1J5RM77</accession>
<sequence length="49" mass="4930">MSSGNQTTKPGGAGIAAKANLGAKLSAHSARPQPQCVSTIESRMQGYIG</sequence>
<dbReference type="EMBL" id="MLJW01000135">
    <property type="protein sequence ID" value="OIQ97320.1"/>
    <property type="molecule type" value="Genomic_DNA"/>
</dbReference>
<comment type="caution">
    <text evidence="2">The sequence shown here is derived from an EMBL/GenBank/DDBJ whole genome shotgun (WGS) entry which is preliminary data.</text>
</comment>
<reference evidence="2" key="1">
    <citation type="submission" date="2016-10" db="EMBL/GenBank/DDBJ databases">
        <title>Sequence of Gallionella enrichment culture.</title>
        <authorList>
            <person name="Poehlein A."/>
            <person name="Muehling M."/>
            <person name="Daniel R."/>
        </authorList>
    </citation>
    <scope>NUCLEOTIDE SEQUENCE</scope>
</reference>
<proteinExistence type="predicted"/>
<dbReference type="AlphaFoldDB" id="A0A1J5RM77"/>
<name>A0A1J5RM77_9ZZZZ</name>
<protein>
    <submittedName>
        <fullName evidence="2">Uncharacterized protein</fullName>
    </submittedName>
</protein>
<gene>
    <name evidence="2" type="ORF">GALL_207210</name>
</gene>